<comment type="subcellular location">
    <subcellularLocation>
        <location evidence="1">Membrane</location>
        <topology evidence="1">Single-pass membrane protein</topology>
    </subcellularLocation>
</comment>
<keyword evidence="4" id="KW-1133">Transmembrane helix</keyword>
<keyword evidence="5" id="KW-0472">Membrane</keyword>
<feature type="coiled-coil region" evidence="6">
    <location>
        <begin position="288"/>
        <end position="343"/>
    </location>
</feature>
<dbReference type="Proteomes" id="UP000729701">
    <property type="component" value="Unassembled WGS sequence"/>
</dbReference>
<name>A0A951QKU7_9CYAN</name>
<organism evidence="9 10">
    <name type="scientific">Cyanomargarita calcarea GSE-NOS-MK-12-04C</name>
    <dbReference type="NCBI Taxonomy" id="2839659"/>
    <lineage>
        <taxon>Bacteria</taxon>
        <taxon>Bacillati</taxon>
        <taxon>Cyanobacteriota</taxon>
        <taxon>Cyanophyceae</taxon>
        <taxon>Nostocales</taxon>
        <taxon>Cyanomargaritaceae</taxon>
        <taxon>Cyanomargarita</taxon>
    </lineage>
</organism>
<evidence type="ECO:0000256" key="3">
    <source>
        <dbReference type="ARBA" id="ARBA00022692"/>
    </source>
</evidence>
<dbReference type="AlphaFoldDB" id="A0A951QKU7"/>
<keyword evidence="3" id="KW-0812">Transmembrane</keyword>
<feature type="compositionally biased region" description="Basic and acidic residues" evidence="7">
    <location>
        <begin position="150"/>
        <end position="163"/>
    </location>
</feature>
<proteinExistence type="inferred from homology"/>
<dbReference type="PANTHER" id="PTHR30386:SF26">
    <property type="entry name" value="TRANSPORT PROTEIN COMB"/>
    <property type="match status" value="1"/>
</dbReference>
<evidence type="ECO:0000256" key="5">
    <source>
        <dbReference type="ARBA" id="ARBA00023136"/>
    </source>
</evidence>
<feature type="region of interest" description="Disordered" evidence="7">
    <location>
        <begin position="137"/>
        <end position="165"/>
    </location>
</feature>
<evidence type="ECO:0000259" key="8">
    <source>
        <dbReference type="Pfam" id="PF26002"/>
    </source>
</evidence>
<dbReference type="InterPro" id="IPR058982">
    <property type="entry name" value="Beta-barrel_AprE"/>
</dbReference>
<accession>A0A951QKU7</accession>
<dbReference type="PANTHER" id="PTHR30386">
    <property type="entry name" value="MEMBRANE FUSION SUBUNIT OF EMRAB-TOLC MULTIDRUG EFFLUX PUMP"/>
    <property type="match status" value="1"/>
</dbReference>
<dbReference type="EMBL" id="JAHHGZ010000002">
    <property type="protein sequence ID" value="MBW4666355.1"/>
    <property type="molecule type" value="Genomic_DNA"/>
</dbReference>
<dbReference type="Pfam" id="PF26002">
    <property type="entry name" value="Beta-barrel_AprE"/>
    <property type="match status" value="1"/>
</dbReference>
<keyword evidence="6" id="KW-0175">Coiled coil</keyword>
<reference evidence="9" key="1">
    <citation type="submission" date="2021-05" db="EMBL/GenBank/DDBJ databases">
        <authorList>
            <person name="Pietrasiak N."/>
            <person name="Ward R."/>
            <person name="Stajich J.E."/>
            <person name="Kurbessoian T."/>
        </authorList>
    </citation>
    <scope>NUCLEOTIDE SEQUENCE</scope>
    <source>
        <strain evidence="9">GSE-NOS-MK-12-04C</strain>
    </source>
</reference>
<gene>
    <name evidence="9" type="ORF">KME60_02640</name>
</gene>
<evidence type="ECO:0000256" key="7">
    <source>
        <dbReference type="SAM" id="MobiDB-lite"/>
    </source>
</evidence>
<evidence type="ECO:0000256" key="1">
    <source>
        <dbReference type="ARBA" id="ARBA00004167"/>
    </source>
</evidence>
<dbReference type="GO" id="GO:0016020">
    <property type="term" value="C:membrane"/>
    <property type="evidence" value="ECO:0007669"/>
    <property type="project" value="UniProtKB-SubCell"/>
</dbReference>
<comment type="similarity">
    <text evidence="2">Belongs to the membrane fusion protein (MFP) (TC 8.A.1) family.</text>
</comment>
<dbReference type="InterPro" id="IPR050739">
    <property type="entry name" value="MFP"/>
</dbReference>
<evidence type="ECO:0000313" key="10">
    <source>
        <dbReference type="Proteomes" id="UP000729701"/>
    </source>
</evidence>
<reference evidence="9" key="2">
    <citation type="journal article" date="2022" name="Microbiol. Resour. Announc.">
        <title>Metagenome Sequencing to Explore Phylogenomics of Terrestrial Cyanobacteria.</title>
        <authorList>
            <person name="Ward R.D."/>
            <person name="Stajich J.E."/>
            <person name="Johansen J.R."/>
            <person name="Huntemann M."/>
            <person name="Clum A."/>
            <person name="Foster B."/>
            <person name="Foster B."/>
            <person name="Roux S."/>
            <person name="Palaniappan K."/>
            <person name="Varghese N."/>
            <person name="Mukherjee S."/>
            <person name="Reddy T.B.K."/>
            <person name="Daum C."/>
            <person name="Copeland A."/>
            <person name="Chen I.A."/>
            <person name="Ivanova N.N."/>
            <person name="Kyrpides N.C."/>
            <person name="Shapiro N."/>
            <person name="Eloe-Fadrosh E.A."/>
            <person name="Pietrasiak N."/>
        </authorList>
    </citation>
    <scope>NUCLEOTIDE SEQUENCE</scope>
    <source>
        <strain evidence="9">GSE-NOS-MK-12-04C</strain>
    </source>
</reference>
<sequence>MIIDPKPDLLSPLEIDESLPPISIWMRLGGLFMIGTIGAVVGLAAAIKCNITVKALATVRPVGEIRLVQAALEGSINQIFVKENQVVKKGDAIASIDSQQLQIKKSQLVGNIQQNRQQSFQLDAQIRALDGQIAGETERSDRAVASAEAEMSRTQRDYQDKKVTANTDVQEASANIKIAEDELQKAQIELKSAEANVKATEAALKSSIVKRDRYKSIAESGSISQNQVEEAELEAQRQQQAFLSQKATAESQQQLIERQKRAVEVAIAREKRAQTAVNPSNAILSIAEEKIAQERASAKTSIARLNQERESLVQRQVEIQNQINNTQKELKQIETELHKTIITSPESGSVLKLELRNNGQVVRSGDAIAQIAPSNTLLVIKGRIVAEDVGQVKVCKAVKVVDCPQGKVEMRVSAYPYPDYGILKGAVRSITADTITPQTNSNTPTAPYYEVIIEPEKFDLQKGGKSYPIQPGMEIAVEIISQEETVLTFVLRKARLITDL</sequence>
<feature type="domain" description="AprE-like beta-barrel" evidence="8">
    <location>
        <begin position="405"/>
        <end position="480"/>
    </location>
</feature>
<evidence type="ECO:0000313" key="9">
    <source>
        <dbReference type="EMBL" id="MBW4666355.1"/>
    </source>
</evidence>
<evidence type="ECO:0000256" key="2">
    <source>
        <dbReference type="ARBA" id="ARBA00009477"/>
    </source>
</evidence>
<comment type="caution">
    <text evidence="9">The sequence shown here is derived from an EMBL/GenBank/DDBJ whole genome shotgun (WGS) entry which is preliminary data.</text>
</comment>
<evidence type="ECO:0000256" key="4">
    <source>
        <dbReference type="ARBA" id="ARBA00022989"/>
    </source>
</evidence>
<evidence type="ECO:0000256" key="6">
    <source>
        <dbReference type="SAM" id="Coils"/>
    </source>
</evidence>
<protein>
    <submittedName>
        <fullName evidence="9">HlyD family efflux transporter periplasmic adaptor subunit</fullName>
    </submittedName>
</protein>